<name>A0A415JQC1_9FIRM</name>
<gene>
    <name evidence="1" type="ORF">DW028_13950</name>
</gene>
<comment type="caution">
    <text evidence="1">The sequence shown here is derived from an EMBL/GenBank/DDBJ whole genome shotgun (WGS) entry which is preliminary data.</text>
</comment>
<protein>
    <submittedName>
        <fullName evidence="1">Uncharacterized protein</fullName>
    </submittedName>
</protein>
<evidence type="ECO:0000313" key="2">
    <source>
        <dbReference type="Proteomes" id="UP000283297"/>
    </source>
</evidence>
<evidence type="ECO:0000313" key="1">
    <source>
        <dbReference type="EMBL" id="RHL26207.1"/>
    </source>
</evidence>
<dbReference type="EMBL" id="QRON01000015">
    <property type="protein sequence ID" value="RHL26207.1"/>
    <property type="molecule type" value="Genomic_DNA"/>
</dbReference>
<sequence>MSRELKYKLADIREYCDRICKISICMKDTLSYENYEHISLVPDTYNEYYVLGFGVIDGEFKDPITKKIDYFPCLEFMLSKDKIA</sequence>
<organism evidence="1 2">
    <name type="scientific">Agathobacter rectalis</name>
    <dbReference type="NCBI Taxonomy" id="39491"/>
    <lineage>
        <taxon>Bacteria</taxon>
        <taxon>Bacillati</taxon>
        <taxon>Bacillota</taxon>
        <taxon>Clostridia</taxon>
        <taxon>Lachnospirales</taxon>
        <taxon>Lachnospiraceae</taxon>
        <taxon>Agathobacter</taxon>
    </lineage>
</organism>
<accession>A0A415JQC1</accession>
<proteinExistence type="predicted"/>
<dbReference type="AlphaFoldDB" id="A0A415JQC1"/>
<dbReference type="RefSeq" id="WP_118370981.1">
    <property type="nucleotide sequence ID" value="NZ_QRON01000015.1"/>
</dbReference>
<reference evidence="1 2" key="1">
    <citation type="submission" date="2018-08" db="EMBL/GenBank/DDBJ databases">
        <title>A genome reference for cultivated species of the human gut microbiota.</title>
        <authorList>
            <person name="Zou Y."/>
            <person name="Xue W."/>
            <person name="Luo G."/>
        </authorList>
    </citation>
    <scope>NUCLEOTIDE SEQUENCE [LARGE SCALE GENOMIC DNA]</scope>
    <source>
        <strain evidence="1 2">AF38-24</strain>
    </source>
</reference>
<dbReference type="Proteomes" id="UP000283297">
    <property type="component" value="Unassembled WGS sequence"/>
</dbReference>